<feature type="transmembrane region" description="Helical" evidence="1">
    <location>
        <begin position="170"/>
        <end position="189"/>
    </location>
</feature>
<organism evidence="3 4">
    <name type="scientific">Tumebacillus amylolyticus</name>
    <dbReference type="NCBI Taxonomy" id="2801339"/>
    <lineage>
        <taxon>Bacteria</taxon>
        <taxon>Bacillati</taxon>
        <taxon>Bacillota</taxon>
        <taxon>Bacilli</taxon>
        <taxon>Bacillales</taxon>
        <taxon>Alicyclobacillaceae</taxon>
        <taxon>Tumebacillus</taxon>
    </lineage>
</organism>
<feature type="transmembrane region" description="Helical" evidence="1">
    <location>
        <begin position="36"/>
        <end position="52"/>
    </location>
</feature>
<feature type="transmembrane region" description="Helical" evidence="1">
    <location>
        <begin position="138"/>
        <end position="158"/>
    </location>
</feature>
<feature type="transmembrane region" description="Helical" evidence="1">
    <location>
        <begin position="58"/>
        <end position="78"/>
    </location>
</feature>
<feature type="domain" description="CAAX prenyl protease 2/Lysostaphin resistance protein A-like" evidence="2">
    <location>
        <begin position="137"/>
        <end position="231"/>
    </location>
</feature>
<reference evidence="3 4" key="1">
    <citation type="submission" date="2021-01" db="EMBL/GenBank/DDBJ databases">
        <title>Tumebacillus sp. strain ITR2 16S ribosomal RNA gene Genome sequencing and assembly.</title>
        <authorList>
            <person name="Kang M."/>
        </authorList>
    </citation>
    <scope>NUCLEOTIDE SEQUENCE [LARGE SCALE GENOMIC DNA]</scope>
    <source>
        <strain evidence="3 4">ITR2</strain>
    </source>
</reference>
<evidence type="ECO:0000313" key="4">
    <source>
        <dbReference type="Proteomes" id="UP000602284"/>
    </source>
</evidence>
<evidence type="ECO:0000313" key="3">
    <source>
        <dbReference type="EMBL" id="MBL0387390.1"/>
    </source>
</evidence>
<keyword evidence="1" id="KW-1133">Transmembrane helix</keyword>
<dbReference type="RefSeq" id="WP_201635331.1">
    <property type="nucleotide sequence ID" value="NZ_JAEQNB010000003.1"/>
</dbReference>
<keyword evidence="3" id="KW-0378">Hydrolase</keyword>
<keyword evidence="1" id="KW-0472">Membrane</keyword>
<dbReference type="Pfam" id="PF02517">
    <property type="entry name" value="Rce1-like"/>
    <property type="match status" value="1"/>
</dbReference>
<keyword evidence="1" id="KW-0812">Transmembrane</keyword>
<proteinExistence type="predicted"/>
<feature type="transmembrane region" description="Helical" evidence="1">
    <location>
        <begin position="13"/>
        <end position="29"/>
    </location>
</feature>
<keyword evidence="4" id="KW-1185">Reference proteome</keyword>
<evidence type="ECO:0000256" key="1">
    <source>
        <dbReference type="SAM" id="Phobius"/>
    </source>
</evidence>
<dbReference type="Proteomes" id="UP000602284">
    <property type="component" value="Unassembled WGS sequence"/>
</dbReference>
<dbReference type="InterPro" id="IPR003675">
    <property type="entry name" value="Rce1/LyrA-like_dom"/>
</dbReference>
<keyword evidence="3" id="KW-0482">Metalloprotease</keyword>
<comment type="caution">
    <text evidence="3">The sequence shown here is derived from an EMBL/GenBank/DDBJ whole genome shotgun (WGS) entry which is preliminary data.</text>
</comment>
<feature type="transmembrane region" description="Helical" evidence="1">
    <location>
        <begin position="98"/>
        <end position="118"/>
    </location>
</feature>
<keyword evidence="3" id="KW-0645">Protease</keyword>
<sequence length="242" mass="26641">MREFVELVQMHEWLLPLLGAFYIIQLFSNSERGVRIPAMLGVAVGLGSWAQTGTMVGAMQGLLFGLATFGAAVAAYGWQVRVSIRKWVSLRMWRGIGFGVLFGGVQLGIGLLFSYVVQRLGGSVDEGSVREIVEQSPWPWLIPVAVGVAAGVYEELVYRKLADVWLSRWMPGWAVVLVSSFLWACTHGTGDVSPWYLRLVELGLIVGPLSFGFYRRFGLFPTVIAHGFYNAAVVLISEIILA</sequence>
<dbReference type="GO" id="GO:0008237">
    <property type="term" value="F:metallopeptidase activity"/>
    <property type="evidence" value="ECO:0007669"/>
    <property type="project" value="UniProtKB-KW"/>
</dbReference>
<dbReference type="EMBL" id="JAEQNB010000003">
    <property type="protein sequence ID" value="MBL0387390.1"/>
    <property type="molecule type" value="Genomic_DNA"/>
</dbReference>
<accession>A0ABS1JAX1</accession>
<protein>
    <submittedName>
        <fullName evidence="3">CPBP family intramembrane metalloprotease</fullName>
    </submittedName>
</protein>
<gene>
    <name evidence="3" type="ORF">JJB07_12075</name>
</gene>
<evidence type="ECO:0000259" key="2">
    <source>
        <dbReference type="Pfam" id="PF02517"/>
    </source>
</evidence>
<name>A0ABS1JAX1_9BACL</name>